<dbReference type="RefSeq" id="XP_034118991.1">
    <property type="nucleotide sequence ID" value="XM_034263100.2"/>
</dbReference>
<feature type="coiled-coil region" evidence="1">
    <location>
        <begin position="158"/>
        <end position="372"/>
    </location>
</feature>
<feature type="compositionally biased region" description="Basic residues" evidence="2">
    <location>
        <begin position="641"/>
        <end position="651"/>
    </location>
</feature>
<feature type="coiled-coil region" evidence="1">
    <location>
        <begin position="416"/>
        <end position="468"/>
    </location>
</feature>
<feature type="region of interest" description="Disordered" evidence="2">
    <location>
        <begin position="622"/>
        <end position="651"/>
    </location>
</feature>
<reference evidence="4" key="1">
    <citation type="submission" date="2025-08" db="UniProtKB">
        <authorList>
            <consortium name="RefSeq"/>
        </authorList>
    </citation>
    <scope>IDENTIFICATION</scope>
    <source>
        <strain evidence="4">15112-1751.03</strain>
        <tissue evidence="4">Whole Adult</tissue>
    </source>
</reference>
<feature type="compositionally biased region" description="Basic and acidic residues" evidence="2">
    <location>
        <begin position="1"/>
        <end position="11"/>
    </location>
</feature>
<protein>
    <submittedName>
        <fullName evidence="4">Golgin subfamily A member 2-like</fullName>
    </submittedName>
</protein>
<feature type="coiled-coil region" evidence="1">
    <location>
        <begin position="63"/>
        <end position="132"/>
    </location>
</feature>
<accession>A0A6P8XQS5</accession>
<evidence type="ECO:0000313" key="3">
    <source>
        <dbReference type="Proteomes" id="UP000515160"/>
    </source>
</evidence>
<evidence type="ECO:0000313" key="4">
    <source>
        <dbReference type="RefSeq" id="XP_034118991.1"/>
    </source>
</evidence>
<dbReference type="GeneID" id="117578003"/>
<feature type="compositionally biased region" description="Low complexity" evidence="2">
    <location>
        <begin position="622"/>
        <end position="640"/>
    </location>
</feature>
<evidence type="ECO:0000256" key="1">
    <source>
        <dbReference type="SAM" id="Coils"/>
    </source>
</evidence>
<dbReference type="OrthoDB" id="7871015at2759"/>
<feature type="region of interest" description="Disordered" evidence="2">
    <location>
        <begin position="1"/>
        <end position="52"/>
    </location>
</feature>
<feature type="compositionally biased region" description="Basic and acidic residues" evidence="2">
    <location>
        <begin position="38"/>
        <end position="52"/>
    </location>
</feature>
<evidence type="ECO:0000256" key="2">
    <source>
        <dbReference type="SAM" id="MobiDB-lite"/>
    </source>
</evidence>
<dbReference type="AlphaFoldDB" id="A0A6P8XQS5"/>
<keyword evidence="1" id="KW-0175">Coiled coil</keyword>
<dbReference type="Proteomes" id="UP000515160">
    <property type="component" value="Chromosome X"/>
</dbReference>
<organism evidence="3 4">
    <name type="scientific">Drosophila albomicans</name>
    <name type="common">Fruit fly</name>
    <dbReference type="NCBI Taxonomy" id="7291"/>
    <lineage>
        <taxon>Eukaryota</taxon>
        <taxon>Metazoa</taxon>
        <taxon>Ecdysozoa</taxon>
        <taxon>Arthropoda</taxon>
        <taxon>Hexapoda</taxon>
        <taxon>Insecta</taxon>
        <taxon>Pterygota</taxon>
        <taxon>Neoptera</taxon>
        <taxon>Endopterygota</taxon>
        <taxon>Diptera</taxon>
        <taxon>Brachycera</taxon>
        <taxon>Muscomorpha</taxon>
        <taxon>Ephydroidea</taxon>
        <taxon>Drosophilidae</taxon>
        <taxon>Drosophila</taxon>
    </lineage>
</organism>
<proteinExistence type="predicted"/>
<feature type="coiled-coil region" evidence="1">
    <location>
        <begin position="498"/>
        <end position="532"/>
    </location>
</feature>
<keyword evidence="3" id="KW-1185">Reference proteome</keyword>
<gene>
    <name evidence="4" type="primary">LOC117578003</name>
</gene>
<sequence length="704" mass="80889">MPKVKLQKEVKQPQPYPPQMRRGDNGNGITKMATNNNDKQERQKSMVAKDDPSSNENVLIYYLKQHKLSIESAKKDSNEMAEQFYKMKMTVAECNQENAKLKNVVAEMEQQAEQLKMNYAKVTEEKQNLKHSYDKFNAMFTSFETDYDERFANMNLDLNRLKSDLSASQKRNEILLTQLKEEEKSQEMIAKLGEELGQKDAQLAVTEMKLAQLQQENMQMQTNFEVKQIELERYHENELQEKDVELSGLKGELQQLTENYAAKIKDGAQCEQKVAELEMKLKESANLTMEMEQKHAQAGASYIKRQQELEQETMEITDRLRAQIQQKQAEISSLELGVQQMKANFHRQVAENDRYVAELSLTKQSLKEAETRHFEQQKHNNEVSRETLLTVERFESEAKVKDAKIDELLAFIEDVTKEFKSKEKNYEEDIAALKTNITELKANNHQENEALQNDLKICEHLMDERQEQFNQVELELLARIKKLSDEQTNSAKEFDNLKELHEKTTKEQQDKLKQQQDDLDAQKKNYINMEKSKNAIITELKYKISHVRQVFGQPVGSATILNCEQNKAKTNGTLELMVDNNMAITQQQQKQPVDVVEIDAASDDSISKIAAAIVASAPAAITTEPSTSSSTAPAASAKAAKSVRPRRQTKRRTFKLLNDSEFNSDSDDDDVGLWKPKSKKTVAKKKFTDEDVPITNVFDYVKNI</sequence>
<name>A0A6P8XQS5_DROAB</name>